<dbReference type="Pfam" id="PF08240">
    <property type="entry name" value="ADH_N"/>
    <property type="match status" value="1"/>
</dbReference>
<dbReference type="InterPro" id="IPR011032">
    <property type="entry name" value="GroES-like_sf"/>
</dbReference>
<keyword evidence="4" id="KW-1185">Reference proteome</keyword>
<evidence type="ECO:0000313" key="3">
    <source>
        <dbReference type="EMBL" id="MFD1671343.1"/>
    </source>
</evidence>
<dbReference type="PANTHER" id="PTHR43482">
    <property type="entry name" value="PROTEIN AST1-RELATED"/>
    <property type="match status" value="1"/>
</dbReference>
<dbReference type="PANTHER" id="PTHR43482:SF1">
    <property type="entry name" value="PROTEIN AST1-RELATED"/>
    <property type="match status" value="1"/>
</dbReference>
<proteinExistence type="inferred from homology"/>
<organism evidence="3 4">
    <name type="scientific">Agrilactobacillus yilanensis</name>
    <dbReference type="NCBI Taxonomy" id="2485997"/>
    <lineage>
        <taxon>Bacteria</taxon>
        <taxon>Bacillati</taxon>
        <taxon>Bacillota</taxon>
        <taxon>Bacilli</taxon>
        <taxon>Lactobacillales</taxon>
        <taxon>Lactobacillaceae</taxon>
        <taxon>Agrilactobacillus</taxon>
    </lineage>
</organism>
<keyword evidence="1" id="KW-0862">Zinc</keyword>
<dbReference type="SMART" id="SM00829">
    <property type="entry name" value="PKS_ER"/>
    <property type="match status" value="1"/>
</dbReference>
<dbReference type="CDD" id="cd08252">
    <property type="entry name" value="AL_MDR"/>
    <property type="match status" value="1"/>
</dbReference>
<dbReference type="InterPro" id="IPR020843">
    <property type="entry name" value="ER"/>
</dbReference>
<protein>
    <recommendedName>
        <fullName evidence="1">Zinc-type alcohol dehydrogenase-like protein</fullName>
    </recommendedName>
</protein>
<dbReference type="InterPro" id="IPR014182">
    <property type="entry name" value="ADH_Zn_typ-1"/>
</dbReference>
<comment type="caution">
    <text evidence="3">The sequence shown here is derived from an EMBL/GenBank/DDBJ whole genome shotgun (WGS) entry which is preliminary data.</text>
</comment>
<dbReference type="Gene3D" id="3.40.50.720">
    <property type="entry name" value="NAD(P)-binding Rossmann-like Domain"/>
    <property type="match status" value="1"/>
</dbReference>
<evidence type="ECO:0000256" key="1">
    <source>
        <dbReference type="RuleBase" id="RU364000"/>
    </source>
</evidence>
<dbReference type="RefSeq" id="WP_164507063.1">
    <property type="nucleotide sequence ID" value="NZ_JBHTOP010000007.1"/>
</dbReference>
<gene>
    <name evidence="3" type="ORF">ACFQ5M_04465</name>
</gene>
<dbReference type="SUPFAM" id="SSF50129">
    <property type="entry name" value="GroES-like"/>
    <property type="match status" value="1"/>
</dbReference>
<sequence>MKAVQVSKQGVLQDVEINMPILEAHDVLVEVAAVSVNPVDYKRRQGGNHVGEVLGYDAVGTVAALGEKVSNLAVGQRVYYAGDASWQGTFAEYHAVDQRLVALAPQSLDDAQVAAMPLTGLTAMEILHDKLGNKLVAGVAEGKSLLIINGAGGVGSVLTQLAHWLGYTVIATASPKNHSWLREHGVDFPVDYHDDIEAEIHALGIKYVDTIVNLFNAGSYVDESIALVRPFGHIVNINRAGTTFPTDQLQAKSVSLDWELMFTKSQYGYDMSSQGALLRTLAAFLDQGTVKSTTTAQFNGGITAANVDKAHALLSSNQTVGKIVVTQGVANG</sequence>
<evidence type="ECO:0000259" key="2">
    <source>
        <dbReference type="SMART" id="SM00829"/>
    </source>
</evidence>
<dbReference type="NCBIfam" id="TIGR02817">
    <property type="entry name" value="adh_fam_1"/>
    <property type="match status" value="1"/>
</dbReference>
<dbReference type="Proteomes" id="UP001597267">
    <property type="component" value="Unassembled WGS sequence"/>
</dbReference>
<dbReference type="SUPFAM" id="SSF51735">
    <property type="entry name" value="NAD(P)-binding Rossmann-fold domains"/>
    <property type="match status" value="1"/>
</dbReference>
<dbReference type="Pfam" id="PF13602">
    <property type="entry name" value="ADH_zinc_N_2"/>
    <property type="match status" value="1"/>
</dbReference>
<dbReference type="EMBL" id="JBHTOP010000007">
    <property type="protein sequence ID" value="MFD1671343.1"/>
    <property type="molecule type" value="Genomic_DNA"/>
</dbReference>
<dbReference type="InterPro" id="IPR036291">
    <property type="entry name" value="NAD(P)-bd_dom_sf"/>
</dbReference>
<feature type="domain" description="Enoyl reductase (ER)" evidence="2">
    <location>
        <begin position="10"/>
        <end position="325"/>
    </location>
</feature>
<keyword evidence="1" id="KW-0479">Metal-binding</keyword>
<dbReference type="InterPro" id="IPR052585">
    <property type="entry name" value="Lipid_raft_assoc_Zn_ADH"/>
</dbReference>
<accession>A0ABW4J6R0</accession>
<name>A0ABW4J6R0_9LACO</name>
<comment type="similarity">
    <text evidence="1">Belongs to the zinc-containing alcohol dehydrogenase family. Quinone oxidoreductase subfamily.</text>
</comment>
<keyword evidence="1" id="KW-0560">Oxidoreductase</keyword>
<reference evidence="4" key="1">
    <citation type="journal article" date="2019" name="Int. J. Syst. Evol. Microbiol.">
        <title>The Global Catalogue of Microorganisms (GCM) 10K type strain sequencing project: providing services to taxonomists for standard genome sequencing and annotation.</title>
        <authorList>
            <consortium name="The Broad Institute Genomics Platform"/>
            <consortium name="The Broad Institute Genome Sequencing Center for Infectious Disease"/>
            <person name="Wu L."/>
            <person name="Ma J."/>
        </authorList>
    </citation>
    <scope>NUCLEOTIDE SEQUENCE [LARGE SCALE GENOMIC DNA]</scope>
    <source>
        <strain evidence="4">CCM 8896</strain>
    </source>
</reference>
<dbReference type="InterPro" id="IPR013154">
    <property type="entry name" value="ADH-like_N"/>
</dbReference>
<dbReference type="Gene3D" id="3.90.180.10">
    <property type="entry name" value="Medium-chain alcohol dehydrogenases, catalytic domain"/>
    <property type="match status" value="1"/>
</dbReference>
<evidence type="ECO:0000313" key="4">
    <source>
        <dbReference type="Proteomes" id="UP001597267"/>
    </source>
</evidence>